<dbReference type="InterPro" id="IPR012475">
    <property type="entry name" value="Fungal_lectin"/>
</dbReference>
<keyword evidence="2" id="KW-0175">Coiled coil</keyword>
<evidence type="ECO:0008006" key="5">
    <source>
        <dbReference type="Google" id="ProtNLM"/>
    </source>
</evidence>
<sequence>MSDVLLDATHTWVFFQTDDNVIHEMQYNGQNWTSSSLKQINAMPGTDMAVVYNDSPYGSYLMLFFQDSEGFVSSVLATNTKWAPAVHLFAAATATPITATQQSNAVFLYFQDSTKQLQQYRGSFDGGWVLQDFTGPTTSTLGSVAAVSWHSEPDIWGMSQAESRVYTEGQDGSLVEWNGNGNNETLTAGTMATVAALPNVNISAFSVGWLGLRLVFLYWVDPHDKILKQRVWMKGWLPAMSIGDPLLTFDALMAKCKGQSVAVAERFNGLHTKAHAILVEATNLSTEITYQQASIQSQLTRVADTQTLAQTKQTAVQQQLNTQKNILATQKAALVTAKKTLDAAQQKVRDAESDYRTAHEVVNDLAIFFPFLATAAEFIISPALENALEVAGRAVDAATKNMASDQQAVDTTQKNYDAIQQEVASLTQLQTTLSAFGPVLESQAATASNMQTFTQTVDSNALDVGVFLGKLAGQASVLPFQDTAKILAQTVVAMQKLMKTQNQLTGIIIDDPQSIDPVLQAIAKSPVVPTAVDEMI</sequence>
<reference evidence="3" key="1">
    <citation type="submission" date="2023-03" db="EMBL/GenBank/DDBJ databases">
        <title>Massive genome expansion in bonnet fungi (Mycena s.s.) driven by repeated elements and novel gene families across ecological guilds.</title>
        <authorList>
            <consortium name="Lawrence Berkeley National Laboratory"/>
            <person name="Harder C.B."/>
            <person name="Miyauchi S."/>
            <person name="Viragh M."/>
            <person name="Kuo A."/>
            <person name="Thoen E."/>
            <person name="Andreopoulos B."/>
            <person name="Lu D."/>
            <person name="Skrede I."/>
            <person name="Drula E."/>
            <person name="Henrissat B."/>
            <person name="Morin E."/>
            <person name="Kohler A."/>
            <person name="Barry K."/>
            <person name="LaButti K."/>
            <person name="Morin E."/>
            <person name="Salamov A."/>
            <person name="Lipzen A."/>
            <person name="Mereny Z."/>
            <person name="Hegedus B."/>
            <person name="Baldrian P."/>
            <person name="Stursova M."/>
            <person name="Weitz H."/>
            <person name="Taylor A."/>
            <person name="Grigoriev I.V."/>
            <person name="Nagy L.G."/>
            <person name="Martin F."/>
            <person name="Kauserud H."/>
        </authorList>
    </citation>
    <scope>NUCLEOTIDE SEQUENCE</scope>
    <source>
        <strain evidence="3">CBHHK002</strain>
    </source>
</reference>
<feature type="coiled-coil region" evidence="2">
    <location>
        <begin position="327"/>
        <end position="361"/>
    </location>
</feature>
<dbReference type="Pfam" id="PF07938">
    <property type="entry name" value="Fungal_lectin"/>
    <property type="match status" value="1"/>
</dbReference>
<dbReference type="Gene3D" id="1.20.1170.10">
    <property type="match status" value="1"/>
</dbReference>
<dbReference type="AlphaFoldDB" id="A0AAD7EJV2"/>
<dbReference type="Proteomes" id="UP001218218">
    <property type="component" value="Unassembled WGS sequence"/>
</dbReference>
<protein>
    <recommendedName>
        <fullName evidence="5">Fucose-specific lectin</fullName>
    </recommendedName>
</protein>
<evidence type="ECO:0000313" key="3">
    <source>
        <dbReference type="EMBL" id="KAJ7331523.1"/>
    </source>
</evidence>
<organism evidence="3 4">
    <name type="scientific">Mycena albidolilacea</name>
    <dbReference type="NCBI Taxonomy" id="1033008"/>
    <lineage>
        <taxon>Eukaryota</taxon>
        <taxon>Fungi</taxon>
        <taxon>Dikarya</taxon>
        <taxon>Basidiomycota</taxon>
        <taxon>Agaricomycotina</taxon>
        <taxon>Agaricomycetes</taxon>
        <taxon>Agaricomycetidae</taxon>
        <taxon>Agaricales</taxon>
        <taxon>Marasmiineae</taxon>
        <taxon>Mycenaceae</taxon>
        <taxon>Mycena</taxon>
    </lineage>
</organism>
<name>A0AAD7EJV2_9AGAR</name>
<proteinExistence type="inferred from homology"/>
<dbReference type="EMBL" id="JARIHO010000035">
    <property type="protein sequence ID" value="KAJ7331523.1"/>
    <property type="molecule type" value="Genomic_DNA"/>
</dbReference>
<evidence type="ECO:0000256" key="1">
    <source>
        <dbReference type="ARBA" id="ARBA00009042"/>
    </source>
</evidence>
<comment type="similarity">
    <text evidence="1">Belongs to the fungal fucose-specific lectin family.</text>
</comment>
<evidence type="ECO:0000313" key="4">
    <source>
        <dbReference type="Proteomes" id="UP001218218"/>
    </source>
</evidence>
<dbReference type="SUPFAM" id="SSF89372">
    <property type="entry name" value="Fucose-specific lectin"/>
    <property type="match status" value="1"/>
</dbReference>
<keyword evidence="4" id="KW-1185">Reference proteome</keyword>
<dbReference type="Gene3D" id="2.120.10.70">
    <property type="entry name" value="Fucose-specific lectin"/>
    <property type="match status" value="1"/>
</dbReference>
<gene>
    <name evidence="3" type="ORF">DFH08DRAFT_966510</name>
</gene>
<accession>A0AAD7EJV2</accession>
<evidence type="ECO:0000256" key="2">
    <source>
        <dbReference type="SAM" id="Coils"/>
    </source>
</evidence>
<dbReference type="SUPFAM" id="SSF58100">
    <property type="entry name" value="Bacterial hemolysins"/>
    <property type="match status" value="1"/>
</dbReference>
<comment type="caution">
    <text evidence="3">The sequence shown here is derived from an EMBL/GenBank/DDBJ whole genome shotgun (WGS) entry which is preliminary data.</text>
</comment>